<proteinExistence type="predicted"/>
<keyword evidence="4" id="KW-0677">Repeat</keyword>
<organism evidence="8 9">
    <name type="scientific">Nocardia rhizosphaerae</name>
    <dbReference type="NCBI Taxonomy" id="1691571"/>
    <lineage>
        <taxon>Bacteria</taxon>
        <taxon>Bacillati</taxon>
        <taxon>Actinomycetota</taxon>
        <taxon>Actinomycetes</taxon>
        <taxon>Mycobacteriales</taxon>
        <taxon>Nocardiaceae</taxon>
        <taxon>Nocardia</taxon>
    </lineage>
</organism>
<reference evidence="9" key="1">
    <citation type="journal article" date="2019" name="Int. J. Syst. Evol. Microbiol.">
        <title>The Global Catalogue of Microorganisms (GCM) 10K type strain sequencing project: providing services to taxonomists for standard genome sequencing and annotation.</title>
        <authorList>
            <consortium name="The Broad Institute Genomics Platform"/>
            <consortium name="The Broad Institute Genome Sequencing Center for Infectious Disease"/>
            <person name="Wu L."/>
            <person name="Ma J."/>
        </authorList>
    </citation>
    <scope>NUCLEOTIDE SEQUENCE [LARGE SCALE GENOMIC DNA]</scope>
    <source>
        <strain evidence="9">CGMCC 4.7204</strain>
    </source>
</reference>
<evidence type="ECO:0000256" key="3">
    <source>
        <dbReference type="ARBA" id="ARBA00022553"/>
    </source>
</evidence>
<feature type="domain" description="Carrier" evidence="7">
    <location>
        <begin position="2515"/>
        <end position="2590"/>
    </location>
</feature>
<dbReference type="Gene3D" id="3.30.559.30">
    <property type="entry name" value="Nonribosomal peptide synthetase, condensation domain"/>
    <property type="match status" value="5"/>
</dbReference>
<dbReference type="CDD" id="cd19543">
    <property type="entry name" value="DCL_NRPS"/>
    <property type="match status" value="1"/>
</dbReference>
<keyword evidence="5" id="KW-0045">Antibiotic biosynthesis</keyword>
<keyword evidence="2" id="KW-0596">Phosphopantetheine</keyword>
<evidence type="ECO:0000256" key="2">
    <source>
        <dbReference type="ARBA" id="ARBA00022450"/>
    </source>
</evidence>
<dbReference type="InterPro" id="IPR001242">
    <property type="entry name" value="Condensation_dom"/>
</dbReference>
<dbReference type="Pfam" id="PF00668">
    <property type="entry name" value="Condensation"/>
    <property type="match status" value="6"/>
</dbReference>
<dbReference type="Pfam" id="PF00975">
    <property type="entry name" value="Thioesterase"/>
    <property type="match status" value="1"/>
</dbReference>
<gene>
    <name evidence="8" type="ORF">ACFOW8_15545</name>
</gene>
<dbReference type="PROSITE" id="PS50075">
    <property type="entry name" value="CARRIER"/>
    <property type="match status" value="3"/>
</dbReference>
<dbReference type="InterPro" id="IPR020806">
    <property type="entry name" value="PKS_PP-bd"/>
</dbReference>
<keyword evidence="3" id="KW-0597">Phosphoprotein</keyword>
<name>A0ABV8L798_9NOCA</name>
<feature type="region of interest" description="Disordered" evidence="6">
    <location>
        <begin position="3120"/>
        <end position="3143"/>
    </location>
</feature>
<dbReference type="Gene3D" id="3.30.559.10">
    <property type="entry name" value="Chloramphenicol acetyltransferase-like domain"/>
    <property type="match status" value="5"/>
</dbReference>
<dbReference type="InterPro" id="IPR009081">
    <property type="entry name" value="PP-bd_ACP"/>
</dbReference>
<dbReference type="NCBIfam" id="NF003417">
    <property type="entry name" value="PRK04813.1"/>
    <property type="match status" value="3"/>
</dbReference>
<dbReference type="InterPro" id="IPR006162">
    <property type="entry name" value="Ppantetheine_attach_site"/>
</dbReference>
<accession>A0ABV8L798</accession>
<dbReference type="PANTHER" id="PTHR45527:SF1">
    <property type="entry name" value="FATTY ACID SYNTHASE"/>
    <property type="match status" value="1"/>
</dbReference>
<comment type="cofactor">
    <cofactor evidence="1">
        <name>pantetheine 4'-phosphate</name>
        <dbReference type="ChEBI" id="CHEBI:47942"/>
    </cofactor>
</comment>
<dbReference type="NCBIfam" id="TIGR01720">
    <property type="entry name" value="NRPS-para261"/>
    <property type="match status" value="1"/>
</dbReference>
<dbReference type="CDD" id="cd19540">
    <property type="entry name" value="LCL_NRPS-like"/>
    <property type="match status" value="1"/>
</dbReference>
<keyword evidence="9" id="KW-1185">Reference proteome</keyword>
<dbReference type="Gene3D" id="1.10.1200.10">
    <property type="entry name" value="ACP-like"/>
    <property type="match status" value="3"/>
</dbReference>
<evidence type="ECO:0000256" key="6">
    <source>
        <dbReference type="SAM" id="MobiDB-lite"/>
    </source>
</evidence>
<dbReference type="Pfam" id="PF00550">
    <property type="entry name" value="PP-binding"/>
    <property type="match status" value="3"/>
</dbReference>
<dbReference type="CDD" id="cd05930">
    <property type="entry name" value="A_NRPS"/>
    <property type="match status" value="1"/>
</dbReference>
<dbReference type="InterPro" id="IPR020802">
    <property type="entry name" value="TesA-like"/>
</dbReference>
<dbReference type="PROSITE" id="PS00455">
    <property type="entry name" value="AMP_BINDING"/>
    <property type="match status" value="3"/>
</dbReference>
<dbReference type="InterPro" id="IPR020845">
    <property type="entry name" value="AMP-binding_CS"/>
</dbReference>
<feature type="compositionally biased region" description="Basic and acidic residues" evidence="6">
    <location>
        <begin position="1160"/>
        <end position="1169"/>
    </location>
</feature>
<dbReference type="Pfam" id="PF00501">
    <property type="entry name" value="AMP-binding"/>
    <property type="match status" value="3"/>
</dbReference>
<dbReference type="RefSeq" id="WP_378551332.1">
    <property type="nucleotide sequence ID" value="NZ_JBHSBA010000007.1"/>
</dbReference>
<dbReference type="InterPro" id="IPR001031">
    <property type="entry name" value="Thioesterase"/>
</dbReference>
<dbReference type="Gene3D" id="3.40.50.980">
    <property type="match status" value="6"/>
</dbReference>
<dbReference type="InterPro" id="IPR023213">
    <property type="entry name" value="CAT-like_dom_sf"/>
</dbReference>
<dbReference type="Proteomes" id="UP001595767">
    <property type="component" value="Unassembled WGS sequence"/>
</dbReference>
<dbReference type="InterPro" id="IPR045851">
    <property type="entry name" value="AMP-bd_C_sf"/>
</dbReference>
<dbReference type="SUPFAM" id="SSF53474">
    <property type="entry name" value="alpha/beta-Hydrolases"/>
    <property type="match status" value="1"/>
</dbReference>
<dbReference type="InterPro" id="IPR000873">
    <property type="entry name" value="AMP-dep_synth/lig_dom"/>
</dbReference>
<dbReference type="Gene3D" id="3.40.50.1820">
    <property type="entry name" value="alpha/beta hydrolase"/>
    <property type="match status" value="1"/>
</dbReference>
<evidence type="ECO:0000313" key="9">
    <source>
        <dbReference type="Proteomes" id="UP001595767"/>
    </source>
</evidence>
<dbReference type="PROSITE" id="PS00012">
    <property type="entry name" value="PHOSPHOPANTETHEINE"/>
    <property type="match status" value="3"/>
</dbReference>
<feature type="region of interest" description="Disordered" evidence="6">
    <location>
        <begin position="1144"/>
        <end position="1174"/>
    </location>
</feature>
<dbReference type="NCBIfam" id="TIGR01733">
    <property type="entry name" value="AA-adenyl-dom"/>
    <property type="match status" value="3"/>
</dbReference>
<feature type="domain" description="Carrier" evidence="7">
    <location>
        <begin position="968"/>
        <end position="1042"/>
    </location>
</feature>
<comment type="caution">
    <text evidence="8">The sequence shown here is derived from an EMBL/GenBank/DDBJ whole genome shotgun (WGS) entry which is preliminary data.</text>
</comment>
<dbReference type="EMBL" id="JBHSBA010000007">
    <property type="protein sequence ID" value="MFC4126350.1"/>
    <property type="molecule type" value="Genomic_DNA"/>
</dbReference>
<dbReference type="InterPro" id="IPR010071">
    <property type="entry name" value="AA_adenyl_dom"/>
</dbReference>
<protein>
    <submittedName>
        <fullName evidence="8">Amino acid adenylation domain-containing protein</fullName>
    </submittedName>
</protein>
<dbReference type="Gene3D" id="2.30.38.10">
    <property type="entry name" value="Luciferase, Domain 3"/>
    <property type="match status" value="3"/>
</dbReference>
<evidence type="ECO:0000256" key="5">
    <source>
        <dbReference type="ARBA" id="ARBA00023194"/>
    </source>
</evidence>
<dbReference type="SUPFAM" id="SSF56801">
    <property type="entry name" value="Acetyl-CoA synthetase-like"/>
    <property type="match status" value="3"/>
</dbReference>
<dbReference type="SMART" id="SM00824">
    <property type="entry name" value="PKS_TE"/>
    <property type="match status" value="1"/>
</dbReference>
<evidence type="ECO:0000259" key="7">
    <source>
        <dbReference type="PROSITE" id="PS50075"/>
    </source>
</evidence>
<dbReference type="PANTHER" id="PTHR45527">
    <property type="entry name" value="NONRIBOSOMAL PEPTIDE SYNTHETASE"/>
    <property type="match status" value="1"/>
</dbReference>
<sequence>MTQTSSRASAVDATFPLSAAQRGIWFAQHIAGEVPISIAQYVELTGPVDHAALTEAVRRTGREFGTGYVRLVEVDGAPHQLVDPTLDDTVDQLDFRAEPDPAAAAHAWMRAEYSAPLDMMRDRLVRVAMLRVGERRWFWYSRMHHIVLDGMGALALVQRTGELYDAAVAGREPSPAKAEPLAAIVDADLAYRTSSRFEADRAYWRAHLAGMADPVTLAGRAAPVDAHPVRVSGALPADTANLLDTVAAEINSGVAPTVVAAFGAYLAAMTGAAEVVLSLPVSARTSATLRRSGGMLANVVPLRISLTPATTVGAAILAVQGELTGALRRQRYRQEDIVRDLGRSMDEAVSFGPAVNLMMVDTRIALGEVVGRLHVLTSGLIDDLFVNLYPGVGGESTHIDLQGNGNLYSAADLAAHHERFLRFLHRFLAAGPQAPLSAVPVLTPAEQRLSVPVRGPAGVEPLTLPEILAAGAALDPDAVALRWGTDRTLSYQEVHEYSNRLARVLIAAGAGPEQLVALSIPRSVESVLATIAVAATGAAFVPIDPGYPAERIEHMVTDSEVRRGLTVSGSRKSLPDSVSWLCLDDEATMRRIAEQQADPITDAERRGAVRLDQVAYVIYTSGSTGLPKGVLVSHRGLANLVASSGAGFGIDSDSVVAHAVSPSFDISVEEILVTLAAGATLAIVPPSAYAGEELAQVLRTHRVTHLDVTPAVVGSLDPASLPQLRTVVVGGDACPPELVSTWSDRVLLNGYGPTETTITTTLSDPLVPGAPVTIGSLVRGVTGLVLDPWLRPVAPGTLGELYLAGPGVARGYHRRSGLTASRFVANPLAPGERMYRTGDLVRWTSAGERVGFAYQGRSDFQVKVRGFRIELGEIDAALQALPEVDFALTLGVDSPTGATALAAYVTAAPGAEVHPEAVKAAVGERLPAYLVPAVVTVLDRVPLTPLGKVDRKALPAPDFSARPAAVRAPSTPREETIAALFAEVLGLDAVGVDESFFALGGDSIVSIQLVSRAKAAGLAFTARDVFERKTVAALAAVATDTAATVVDELPGGGVGPVELTPIVRAMLEHGEPWRRYGQAVLIELPDGTDQSALAVAVQVVTDHHDLLRSTLRERDGSWEWVVADRGSVDAANLIDVTRAESGLALAAPAPDHGTSARTTADPRPDEPDRTATTPPDAVLDRALAQAADQLDPASGVVARYVLIERKDGPPLCWLVLHHLVTDGVSWRILLPDLATAAYGGALEPVGTSFRRWAHDQPARARHRIAELPVWERILATPDPALGRAPFDPSLDTVATMAEHRAIVPADTAHTVLTTLPELFHCGADDVLLTALTMAVCRWRARTAALLTLEGHGRSESLLPGADIGRTVGWFTTVYPVAVDLAGLDLDDAFAAGPAAGSAIKTTKEQLRALPDRGIGFGLLRYFGGAAAETLVAAPVPQLSFNYLGRAATGADGAWVPRRFAATNDDLAPLAAVLDINAVRTDAGLEVTWAYASRLLDAAQVRELAELWALALDALVAHASRTDAGGHTPSDFPLVAVAQTQLDRWEHTYSDLADVWPLSPLQYGLLFHALYDSDTADGYTVQSLLTLAGTVDAARLRRAAQGLIDRHENLRVAFVETDDGPRQLVLAAAEIRWQDIDLAGITDPAASARELDRVIALDARTRFDLTRPPLLRFTLVTTAPGEFRLIMTNHHLILDGWSTPLLVRELLTLYVTEGDTSVLPPARSYREFLAWLDAKDDQAAVAAWQQALAGVDTPTRAVPTLAGIESSETAMLSDELPAERVAVLEAAAREAGATVNTLIQVTWALLLAVLTGRADVVFGATVSGRPPELAGVEDMVGLFINTVPVRVTLDPAEKVSELLARVQAEQARLLDHQHVGLAAIHRAVGLAELFDTLTVFESYPIDREALSQALDIAGMRVLDVEGTDATPYPLNLMVIPVRGPAGDSLRIAVKFLPGQLAPPAAQALLERFIRMLGQLAEHPHAPVSRVRPCDDAELAALAPVHGPAALPMRTLPDILAAGARIDPDAVAITAGELSMRYRELDAWSNRFARVLLRRGIGPEVFVVLALTRSLESVVAVWALVKTGAAFMPLDPSYPVERIEHMLADSEAPIGVTVTAIGETLPGTIDWLLLDDLNTLRRAMLVSDAPITDDERGGPIDLDHTAYLIYTSGSTGKPKAVLLSHRGVANLTAAQQETLSLDPSASALQVASPSFDASVFEMLTAHAAGGRLVVSPPEVYGGGELAELLRAERVTHAVITPSALTTMEPHGLDALRVLSVAGEAATPELIEKWAPGRRMVNLYGPTEFSIWATGPAELVPGRPITIGAPIRGAAVVVLDTWLRPVPMGIQGELYLAGPALARGYFHRFAMTASRFVANPFGANGERMYRTGDLVRWVEAPDGLALEYLGRSDFQVKIRGLRIELGEIDAVLTRSADIDYAVTIGRAGPAGATVLVSYVLPVPGAELDTERVRAAVAAELPGYMVPGYVVVLDEVPLTPVGKLDRKALPVPDFSAAQRPYLAPRTQAEDAVAVVFAEVLGSERVSVDQSFFELGGNSLSATKVVARVNSALGSTIALRDLFDAPSAAQLAARVTTAESGPARLALAPRLRPDRVPLSPAQQRMWVLNQLDPESSAYNIAVALRLTGDLDIAAMRQAVADVVDRHETLRTRYPADADGPRQVVLDTATATPDFTVTDTDDGAPLRDRITALANSGFDLTREAPLRVHLFRLGACPTGGVPPASTPQNPATGPGRVHGACADSSAGREHVIVLVVHHISADGASMAPLAADLVAAYSARAAGTVAERAALPVQYTDFALWHRELLGAATDPDSVAARQIRHWGAVLADAPDVLELPADRARPAVQSMRSAEVRFAIDDRTHRELVEFAGANAVSVFMVVHAALAMLLARLGGTEDIVIGTPVAGRGEAALDELVGMFVNTLALRTRVDPGTDFRGLLAEVRGTDLDAFANADVPFEQLVQAIDPARSTAHHPIFQVSLSLQNFVPPVLELPGLRIEVEDFERGASAFDLTLDLRERFSDAGPAGIDGVLTYATDLFDESTADALTRRWRQVLSAVLAEPGRRIADVDLLTESERAELVPVSGPATAGSTTLSALLTRTAATFPDRTAVVSGDTARPVPRSTMPRPESNGTGSMTYRTLDARSNQLARLLLAAGAGAESVVALGLPRCPDLHLSLWAAAKAGAAFLPVDPKHPVDRIDHMLTDSGARVGITLAEFRANLPGSTHWIVLDDAGTAEQLRATDDTPLTPADLPTPIRLTQPAWMIYTSGSTGTPKGVTVTHRGLADLVAAQRADLGLDEQAMVLQVASPSFDASIFEALMAYGCGGTAVISPPEVFGGAPLAELIAAHGVTHMVITPSALATIDPAEVSSVRVLAVAGEAVGPDLVARWCGGASGRTMVNLYGPTEYTIWATGSAPLSADEPVTIGTPIRGAAALVLDDRLRPVPVGVAGELYLTGTATARCYHARPGLTAARFVADPFGAPGEILYRTGDLVRWTDSTRHGTTLEYLGRTDFQVKVRGQRIELGEIDAALSGLDGVDVAVTLGVRNPTGATALAAYLVRVPGAELDIARIRAEVADILPAYMVPAAFVVLDEIPINAVGKLDRKALPEPVFAVEETPYRAPSTPTEQLLAPIYAELLGRETVGVDDSFFALGGDSILAIQLVTQAKLAGVHCTPLQVFEHRTVAALAAAVDATDTVAVLEELPGGGVGELPITPIVRYLIDRGGTFDRFAQTAVLRLPAGIERQQLVDTLTAVVDRHDMLRSRLCRDADRWLIRVADPGSVDVDALVHRTEFSTPDTIELREYARIELDAAMNRLDPAAGVVLQFVWLDPIGEAGTRTRPGLLIVVAHHLCIDSVSWRILVPDLIAAWAQVSTDTTPVLAEVGTSMRRWSHALTDEAHTPRRVAEAGYWQQVIDSPDPLLGDRDLDPAIDRMGTVRRLAVEVDAEVTDALLTTLPRLFHGSVTDALLATSALALLRWRARRQVDERCAVLRLEGHGRQEDIVPGADLSRTIGWFTSLYPVRLDLAGIDVDDALAGGPAMGTAIRTVKHQLLAVPDKGIGYGLLRALNPILPQRIPGQILLNYLGRHTTAEVPPGLEGLGWLPTDDLGDLPADEHPDVPVTQAIDIHAVVVGDRLRADFGYPEQLLDRADVAELAQLWAEALGAAARFADSPAAGAAAAEETAALAAAAAAPAAGPAGLGLDVLLPIRPGGHRPALFCVHSSSGMSWSYLGFAEKLRPDRPIYGLQAPDLSGREPSAGSIEEFARRYVREIRAVQPTGPYHLLGWSFGGLIAHAMAVQLTAAGQRVGVVALLDTDTADIDGATIERLTPGAFINTFGSIFGIDNVPADATADEAAALISATMGGVELVDAATIARMAASYNASAGTRTGYRRPVYAGDILYFTATVDPSEWMGPDGWRPYVTGEIVTCEVDVRHDDMTNPHALSVISPVLDDQMEAGDRL</sequence>
<dbReference type="SUPFAM" id="SSF52777">
    <property type="entry name" value="CoA-dependent acyltransferases"/>
    <property type="match status" value="11"/>
</dbReference>
<dbReference type="InterPro" id="IPR029058">
    <property type="entry name" value="AB_hydrolase_fold"/>
</dbReference>
<dbReference type="InterPro" id="IPR025110">
    <property type="entry name" value="AMP-bd_C"/>
</dbReference>
<dbReference type="InterPro" id="IPR010060">
    <property type="entry name" value="NRPS_synth"/>
</dbReference>
<evidence type="ECO:0000256" key="1">
    <source>
        <dbReference type="ARBA" id="ARBA00001957"/>
    </source>
</evidence>
<dbReference type="Gene3D" id="3.30.300.30">
    <property type="match status" value="3"/>
</dbReference>
<feature type="domain" description="Carrier" evidence="7">
    <location>
        <begin position="3629"/>
        <end position="3703"/>
    </location>
</feature>
<dbReference type="InterPro" id="IPR036736">
    <property type="entry name" value="ACP-like_sf"/>
</dbReference>
<dbReference type="SUPFAM" id="SSF47336">
    <property type="entry name" value="ACP-like"/>
    <property type="match status" value="3"/>
</dbReference>
<evidence type="ECO:0000313" key="8">
    <source>
        <dbReference type="EMBL" id="MFC4126350.1"/>
    </source>
</evidence>
<dbReference type="Pfam" id="PF13193">
    <property type="entry name" value="AMP-binding_C"/>
    <property type="match status" value="3"/>
</dbReference>
<dbReference type="SMART" id="SM00823">
    <property type="entry name" value="PKS_PP"/>
    <property type="match status" value="3"/>
</dbReference>
<evidence type="ECO:0000256" key="4">
    <source>
        <dbReference type="ARBA" id="ARBA00022737"/>
    </source>
</evidence>